<dbReference type="KEGG" id="dpa:109543327"/>
<dbReference type="GeneID" id="109543327"/>
<dbReference type="EnsemblMetazoa" id="XM_019912997.1">
    <property type="protein sequence ID" value="XP_019768556.1"/>
    <property type="gene ID" value="LOC109543327"/>
</dbReference>
<dbReference type="RefSeq" id="XP_019768556.1">
    <property type="nucleotide sequence ID" value="XM_019912997.2"/>
</dbReference>
<protein>
    <submittedName>
        <fullName evidence="2">Uncharacterized protein</fullName>
    </submittedName>
</protein>
<evidence type="ECO:0000256" key="1">
    <source>
        <dbReference type="SAM" id="SignalP"/>
    </source>
</evidence>
<evidence type="ECO:0000313" key="3">
    <source>
        <dbReference type="Proteomes" id="UP000019118"/>
    </source>
</evidence>
<keyword evidence="1" id="KW-0732">Signal</keyword>
<dbReference type="Proteomes" id="UP000019118">
    <property type="component" value="Unassembled WGS sequence"/>
</dbReference>
<keyword evidence="3" id="KW-1185">Reference proteome</keyword>
<feature type="chain" id="PRO_5043647376" evidence="1">
    <location>
        <begin position="24"/>
        <end position="122"/>
    </location>
</feature>
<reference evidence="2" key="2">
    <citation type="submission" date="2024-08" db="UniProtKB">
        <authorList>
            <consortium name="EnsemblMetazoa"/>
        </authorList>
    </citation>
    <scope>IDENTIFICATION</scope>
</reference>
<proteinExistence type="predicted"/>
<organism evidence="2 3">
    <name type="scientific">Dendroctonus ponderosae</name>
    <name type="common">Mountain pine beetle</name>
    <dbReference type="NCBI Taxonomy" id="77166"/>
    <lineage>
        <taxon>Eukaryota</taxon>
        <taxon>Metazoa</taxon>
        <taxon>Ecdysozoa</taxon>
        <taxon>Arthropoda</taxon>
        <taxon>Hexapoda</taxon>
        <taxon>Insecta</taxon>
        <taxon>Pterygota</taxon>
        <taxon>Neoptera</taxon>
        <taxon>Endopterygota</taxon>
        <taxon>Coleoptera</taxon>
        <taxon>Polyphaga</taxon>
        <taxon>Cucujiformia</taxon>
        <taxon>Curculionidae</taxon>
        <taxon>Scolytinae</taxon>
        <taxon>Dendroctonus</taxon>
    </lineage>
</organism>
<accession>A0AAR5Q604</accession>
<reference evidence="3" key="1">
    <citation type="journal article" date="2013" name="Genome Biol.">
        <title>Draft genome of the mountain pine beetle, Dendroctonus ponderosae Hopkins, a major forest pest.</title>
        <authorList>
            <person name="Keeling C.I."/>
            <person name="Yuen M.M."/>
            <person name="Liao N.Y."/>
            <person name="Docking T.R."/>
            <person name="Chan S.K."/>
            <person name="Taylor G.A."/>
            <person name="Palmquist D.L."/>
            <person name="Jackman S.D."/>
            <person name="Nguyen A."/>
            <person name="Li M."/>
            <person name="Henderson H."/>
            <person name="Janes J.K."/>
            <person name="Zhao Y."/>
            <person name="Pandoh P."/>
            <person name="Moore R."/>
            <person name="Sperling F.A."/>
            <person name="Huber D.P."/>
            <person name="Birol I."/>
            <person name="Jones S.J."/>
            <person name="Bohlmann J."/>
        </authorList>
    </citation>
    <scope>NUCLEOTIDE SEQUENCE</scope>
</reference>
<feature type="signal peptide" evidence="1">
    <location>
        <begin position="1"/>
        <end position="23"/>
    </location>
</feature>
<evidence type="ECO:0000313" key="2">
    <source>
        <dbReference type="EnsemblMetazoa" id="XP_019768556.1"/>
    </source>
</evidence>
<name>A0AAR5Q604_DENPD</name>
<sequence length="122" mass="13460">MGQSAVTLILVFALITCLKQVAAGDGKTISANELKTILAAIPEAERDGFIRSNIELGYKIEQRKQPWEDEKSGKLAVQIFRYFLDIKRNSKAVFKSLKAADVICYPDPIGCIDSDDSGIRPI</sequence>
<dbReference type="AlphaFoldDB" id="A0AAR5Q604"/>